<reference evidence="1 2" key="1">
    <citation type="submission" date="2022-10" db="EMBL/GenBank/DDBJ databases">
        <title>Chitinophaga nivalis PC15 sp. nov., isolated from Pyeongchang county, South Korea.</title>
        <authorList>
            <person name="Trinh H.N."/>
        </authorList>
    </citation>
    <scope>NUCLEOTIDE SEQUENCE [LARGE SCALE GENOMIC DNA]</scope>
    <source>
        <strain evidence="1 2">PC14</strain>
    </source>
</reference>
<dbReference type="Proteomes" id="UP001207742">
    <property type="component" value="Unassembled WGS sequence"/>
</dbReference>
<dbReference type="EMBL" id="JAPDNS010000001">
    <property type="protein sequence ID" value="MCW3484149.1"/>
    <property type="molecule type" value="Genomic_DNA"/>
</dbReference>
<comment type="caution">
    <text evidence="1">The sequence shown here is derived from an EMBL/GenBank/DDBJ whole genome shotgun (WGS) entry which is preliminary data.</text>
</comment>
<name>A0ABT3IK56_9BACT</name>
<gene>
    <name evidence="1" type="ORF">OL497_09615</name>
</gene>
<keyword evidence="2" id="KW-1185">Reference proteome</keyword>
<sequence>MSCKLTFKVDMDFTSDLKAGKNPKALLEAFLNNKPIESSFELYARVCNFLLTNAGNFSFIDPEIADLKAAGEATYTGLTFALTDQAALKWLIAKKIVLDQFLVFLKKPETKTVITSVFGGARFEALLAYLDGKQLPLPNAAAIIDVGVKLTQLYVPDGRFATMFNTKTDAVRPILPAFLNAADVNPNLKVNFIACLMERMISRAKNRRDDKERIDKLRVKIGLAARKEDESYFKNYPENLTEVKNKLIALACPAAGAGTIPADLFATTGLYFLKDVGDVILPALVDFKNYIHSITYFDKLAAISQANFVSFTWEATNTNVSVLYGLVAKILDNISVACAYTNGNITLTHNFYLYGFFSLSAYVGNVSSAVYWARDAGYMYCQSNTLDIPLNEQVNNRILFYNTQHKIYLYSGDYNILPFDSPAWPTLFGADNKMIYTKLEKGTDADREILKKWMLARFTACTHQGKRGREMIINFQRTYQPFYVYDKTADTLESHLINPLETGAGGSIGRCEQPTEDSFLWYFAGNLNNLIAEANAVLKRVNFTFTDFDLAAFLGIEKRENLNLANHSLARKAPALKPTAADRYVCMRVPNSVVFYYLCNLPYVPAAGRAGNVINANRLSNFQFFYYRKGVYTAGDPRRPESYKISKKEGDGFTNVNLPISLQTPAVYAQFVNFKKTSNTIKNKGNYLKANKTMRAAAGAVMASIQPYYKYPVANAKNSLGATPFFNSVIKESTEAVKSWRVLKMARDTDEPANITQEWCHLLGHGDGGDERVGNFVSGSKDCNSEQLAIETGQRFTTHSNANRNLFMLKTTAYLLSDGSMEIKDNGKTYLGATLKSIIKKAYTNLDPKDKAKTEAEMLKTVKNAPVAGFVRYKIFARATVDAEFEKVFDYVFEGQGEFFDINQFNIIAKTMVYLLNKEAFYSAFFQFLYPGVPL</sequence>
<organism evidence="1 2">
    <name type="scientific">Chitinophaga nivalis</name>
    <dbReference type="NCBI Taxonomy" id="2991709"/>
    <lineage>
        <taxon>Bacteria</taxon>
        <taxon>Pseudomonadati</taxon>
        <taxon>Bacteroidota</taxon>
        <taxon>Chitinophagia</taxon>
        <taxon>Chitinophagales</taxon>
        <taxon>Chitinophagaceae</taxon>
        <taxon>Chitinophaga</taxon>
    </lineage>
</organism>
<evidence type="ECO:0000313" key="2">
    <source>
        <dbReference type="Proteomes" id="UP001207742"/>
    </source>
</evidence>
<accession>A0ABT3IK56</accession>
<evidence type="ECO:0000313" key="1">
    <source>
        <dbReference type="EMBL" id="MCW3484149.1"/>
    </source>
</evidence>
<dbReference type="RefSeq" id="WP_264729668.1">
    <property type="nucleotide sequence ID" value="NZ_JAPDNR010000001.1"/>
</dbReference>
<proteinExistence type="predicted"/>
<protein>
    <submittedName>
        <fullName evidence="1">Uncharacterized protein</fullName>
    </submittedName>
</protein>